<dbReference type="PANTHER" id="PTHR47751">
    <property type="entry name" value="SUPERFAMILY HYDROLASE, PUTATIVE (AFU_ORTHOLOGUE AFUA_2G16580)-RELATED"/>
    <property type="match status" value="1"/>
</dbReference>
<gene>
    <name evidence="2" type="ORF">GCM10011499_32980</name>
</gene>
<dbReference type="EMBL" id="BMKB01000006">
    <property type="protein sequence ID" value="GGA60155.1"/>
    <property type="molecule type" value="Genomic_DNA"/>
</dbReference>
<dbReference type="Proteomes" id="UP000596977">
    <property type="component" value="Unassembled WGS sequence"/>
</dbReference>
<reference evidence="2 3" key="1">
    <citation type="journal article" date="2014" name="Int. J. Syst. Evol. Microbiol.">
        <title>Complete genome sequence of Corynebacterium casei LMG S-19264T (=DSM 44701T), isolated from a smear-ripened cheese.</title>
        <authorList>
            <consortium name="US DOE Joint Genome Institute (JGI-PGF)"/>
            <person name="Walter F."/>
            <person name="Albersmeier A."/>
            <person name="Kalinowski J."/>
            <person name="Ruckert C."/>
        </authorList>
    </citation>
    <scope>NUCLEOTIDE SEQUENCE [LARGE SCALE GENOMIC DNA]</scope>
    <source>
        <strain evidence="2 3">CGMCC 1.15896</strain>
    </source>
</reference>
<dbReference type="Gene3D" id="3.40.50.1820">
    <property type="entry name" value="alpha/beta hydrolase"/>
    <property type="match status" value="1"/>
</dbReference>
<keyword evidence="2" id="KW-0378">Hydrolase</keyword>
<evidence type="ECO:0000259" key="1">
    <source>
        <dbReference type="Pfam" id="PF01738"/>
    </source>
</evidence>
<proteinExistence type="predicted"/>
<keyword evidence="3" id="KW-1185">Reference proteome</keyword>
<dbReference type="RefSeq" id="WP_127070733.1">
    <property type="nucleotide sequence ID" value="NZ_BMKB01000006.1"/>
</dbReference>
<dbReference type="AlphaFoldDB" id="A0A916W275"/>
<evidence type="ECO:0000313" key="3">
    <source>
        <dbReference type="Proteomes" id="UP000596977"/>
    </source>
</evidence>
<dbReference type="InterPro" id="IPR051411">
    <property type="entry name" value="Polyketide_trans_af380"/>
</dbReference>
<dbReference type="Gene3D" id="1.10.10.800">
    <property type="match status" value="1"/>
</dbReference>
<comment type="caution">
    <text evidence="2">The sequence shown here is derived from an EMBL/GenBank/DDBJ whole genome shotgun (WGS) entry which is preliminary data.</text>
</comment>
<dbReference type="InterPro" id="IPR029058">
    <property type="entry name" value="AB_hydrolase_fold"/>
</dbReference>
<dbReference type="Pfam" id="PF01738">
    <property type="entry name" value="DLH"/>
    <property type="match status" value="1"/>
</dbReference>
<evidence type="ECO:0000313" key="2">
    <source>
        <dbReference type="EMBL" id="GGA60155.1"/>
    </source>
</evidence>
<sequence>MRSVTFKNKTWDVAANLHVPNDFDETQKYPAIVVAHPISSCKEQTAAIYASRLAELGYVALAFDASTQGTSGGLGQYLEDPATRVEDFRCAADYLVTLDFVDEDRIGVLGICGGGGYAVNAAMTERRFKAVGTIVGANYGRLAREGDLSPDAALKAMEAISAQRTAEARGAETALTTYIPQSKAQLESYGIKDVDVVEAVDYYTTPRGQQPGSPNKLNVTSTGAAFNWDAFHLADKLLTQPLQVIVGGGQTGAFGSYRDGFDLFNRARSEKKNILVVPEATHYDLYDKPDCVDEAMKKLEVFYGENL</sequence>
<name>A0A916W275_9HYPH</name>
<dbReference type="SUPFAM" id="SSF53474">
    <property type="entry name" value="alpha/beta-Hydrolases"/>
    <property type="match status" value="1"/>
</dbReference>
<dbReference type="OrthoDB" id="9805123at2"/>
<accession>A0A916W275</accession>
<dbReference type="GO" id="GO:0016787">
    <property type="term" value="F:hydrolase activity"/>
    <property type="evidence" value="ECO:0007669"/>
    <property type="project" value="UniProtKB-KW"/>
</dbReference>
<organism evidence="2 3">
    <name type="scientific">Pelagibacterium lentulum</name>
    <dbReference type="NCBI Taxonomy" id="2029865"/>
    <lineage>
        <taxon>Bacteria</taxon>
        <taxon>Pseudomonadati</taxon>
        <taxon>Pseudomonadota</taxon>
        <taxon>Alphaproteobacteria</taxon>
        <taxon>Hyphomicrobiales</taxon>
        <taxon>Devosiaceae</taxon>
        <taxon>Pelagibacterium</taxon>
    </lineage>
</organism>
<dbReference type="PANTHER" id="PTHR47751:SF1">
    <property type="entry name" value="SUPERFAMILY HYDROLASE, PUTATIVE (AFU_ORTHOLOGUE AFUA_2G16580)-RELATED"/>
    <property type="match status" value="1"/>
</dbReference>
<feature type="domain" description="Dienelactone hydrolase" evidence="1">
    <location>
        <begin position="26"/>
        <end position="132"/>
    </location>
</feature>
<dbReference type="InterPro" id="IPR002925">
    <property type="entry name" value="Dienelactn_hydro"/>
</dbReference>
<protein>
    <submittedName>
        <fullName evidence="2">Alpha/beta hydrolase</fullName>
    </submittedName>
</protein>